<sequence length="306" mass="36513">MRNRIIASLFTIVIVSILIFMIQASSRKSYNSPQQSVLQTSLNNTENIIISKYQKVDYVNNETYSKIKSAYNKLNFNVSFNLGNVEEYGLYKKQFGRLLKNEVVFIEKQTGKEFYLNEYGFFSIDVDLGIFDLNNYTYYFFDINGDENPELCISDNASFTYVFKYDKDLDQFTLWQRYETPYIFLMGTKKNGYSGNARDAFFMLNEEGEYDYFIWFNIEGYRDSESKKDSYCFMVTLPQYVNQYNQDELSEHMKEQAVFDENQELYFFRVTEKQYKYLTKDYFKSVKIAREAIKKVTFTYKELFGT</sequence>
<evidence type="ECO:0000313" key="1">
    <source>
        <dbReference type="EMBL" id="PPK81370.1"/>
    </source>
</evidence>
<dbReference type="RefSeq" id="WP_104436463.1">
    <property type="nucleotide sequence ID" value="NZ_PTJA01000004.1"/>
</dbReference>
<proteinExistence type="predicted"/>
<comment type="caution">
    <text evidence="1">The sequence shown here is derived from an EMBL/GenBank/DDBJ whole genome shotgun (WGS) entry which is preliminary data.</text>
</comment>
<gene>
    <name evidence="1" type="ORF">BXY41_104172</name>
</gene>
<evidence type="ECO:0000313" key="2">
    <source>
        <dbReference type="Proteomes" id="UP000237749"/>
    </source>
</evidence>
<dbReference type="EMBL" id="PTJA01000004">
    <property type="protein sequence ID" value="PPK81370.1"/>
    <property type="molecule type" value="Genomic_DNA"/>
</dbReference>
<accession>A0A2S6HU54</accession>
<protein>
    <submittedName>
        <fullName evidence="1">Uncharacterized protein</fullName>
    </submittedName>
</protein>
<name>A0A2S6HU54_9FIRM</name>
<keyword evidence="2" id="KW-1185">Reference proteome</keyword>
<dbReference type="OrthoDB" id="596204at2"/>
<dbReference type="Proteomes" id="UP000237749">
    <property type="component" value="Unassembled WGS sequence"/>
</dbReference>
<reference evidence="1 2" key="1">
    <citation type="submission" date="2018-02" db="EMBL/GenBank/DDBJ databases">
        <title>Genomic Encyclopedia of Archaeal and Bacterial Type Strains, Phase II (KMG-II): from individual species to whole genera.</title>
        <authorList>
            <person name="Goeker M."/>
        </authorList>
    </citation>
    <scope>NUCLEOTIDE SEQUENCE [LARGE SCALE GENOMIC DNA]</scope>
    <source>
        <strain evidence="1 2">DSM 3808</strain>
    </source>
</reference>
<organism evidence="1 2">
    <name type="scientific">Lacrimispora xylanisolvens</name>
    <dbReference type="NCBI Taxonomy" id="384636"/>
    <lineage>
        <taxon>Bacteria</taxon>
        <taxon>Bacillati</taxon>
        <taxon>Bacillota</taxon>
        <taxon>Clostridia</taxon>
        <taxon>Lachnospirales</taxon>
        <taxon>Lachnospiraceae</taxon>
        <taxon>Lacrimispora</taxon>
    </lineage>
</organism>
<dbReference type="AlphaFoldDB" id="A0A2S6HU54"/>